<protein>
    <submittedName>
        <fullName evidence="2">Uncharacterized protein</fullName>
    </submittedName>
</protein>
<evidence type="ECO:0000313" key="3">
    <source>
        <dbReference type="Proteomes" id="UP000886814"/>
    </source>
</evidence>
<dbReference type="Proteomes" id="UP000886814">
    <property type="component" value="Unassembled WGS sequence"/>
</dbReference>
<dbReference type="AlphaFoldDB" id="A0A9D1PCE4"/>
<sequence length="122" mass="13608">MKSLKKHSIIIKILLTIFIVGIGSFIVIHQYENRLMNQTVGGVYSSYIEGTVSNMGNDYINVNSSRIYSAEKSSDTSKEIYISLKSASRDVYRVGSKVRVGTIEDPFNSDQIAGMNVTVLEY</sequence>
<evidence type="ECO:0000256" key="1">
    <source>
        <dbReference type="SAM" id="Phobius"/>
    </source>
</evidence>
<evidence type="ECO:0000313" key="2">
    <source>
        <dbReference type="EMBL" id="HIV37989.1"/>
    </source>
</evidence>
<keyword evidence="1" id="KW-1133">Transmembrane helix</keyword>
<keyword evidence="1" id="KW-0472">Membrane</keyword>
<reference evidence="2" key="1">
    <citation type="journal article" date="2021" name="PeerJ">
        <title>Extensive microbial diversity within the chicken gut microbiome revealed by metagenomics and culture.</title>
        <authorList>
            <person name="Gilroy R."/>
            <person name="Ravi A."/>
            <person name="Getino M."/>
            <person name="Pursley I."/>
            <person name="Horton D.L."/>
            <person name="Alikhan N.F."/>
            <person name="Baker D."/>
            <person name="Gharbi K."/>
            <person name="Hall N."/>
            <person name="Watson M."/>
            <person name="Adriaenssens E.M."/>
            <person name="Foster-Nyarko E."/>
            <person name="Jarju S."/>
            <person name="Secka A."/>
            <person name="Antonio M."/>
            <person name="Oren A."/>
            <person name="Chaudhuri R.R."/>
            <person name="La Ragione R."/>
            <person name="Hildebrand F."/>
            <person name="Pallen M.J."/>
        </authorList>
    </citation>
    <scope>NUCLEOTIDE SEQUENCE</scope>
    <source>
        <strain evidence="2">CHK195-9823</strain>
    </source>
</reference>
<comment type="caution">
    <text evidence="2">The sequence shown here is derived from an EMBL/GenBank/DDBJ whole genome shotgun (WGS) entry which is preliminary data.</text>
</comment>
<keyword evidence="1" id="KW-0812">Transmembrane</keyword>
<organism evidence="2 3">
    <name type="scientific">Candidatus Blautia stercorigallinarum</name>
    <dbReference type="NCBI Taxonomy" id="2838501"/>
    <lineage>
        <taxon>Bacteria</taxon>
        <taxon>Bacillati</taxon>
        <taxon>Bacillota</taxon>
        <taxon>Clostridia</taxon>
        <taxon>Lachnospirales</taxon>
        <taxon>Lachnospiraceae</taxon>
        <taxon>Blautia</taxon>
    </lineage>
</organism>
<reference evidence="2" key="2">
    <citation type="submission" date="2021-04" db="EMBL/GenBank/DDBJ databases">
        <authorList>
            <person name="Gilroy R."/>
        </authorList>
    </citation>
    <scope>NUCLEOTIDE SEQUENCE</scope>
    <source>
        <strain evidence="2">CHK195-9823</strain>
    </source>
</reference>
<proteinExistence type="predicted"/>
<name>A0A9D1PCE4_9FIRM</name>
<dbReference type="EMBL" id="DXIQ01000017">
    <property type="protein sequence ID" value="HIV37989.1"/>
    <property type="molecule type" value="Genomic_DNA"/>
</dbReference>
<gene>
    <name evidence="2" type="ORF">H9747_03170</name>
</gene>
<accession>A0A9D1PCE4</accession>
<feature type="transmembrane region" description="Helical" evidence="1">
    <location>
        <begin position="9"/>
        <end position="28"/>
    </location>
</feature>